<dbReference type="GO" id="GO:0006508">
    <property type="term" value="P:proteolysis"/>
    <property type="evidence" value="ECO:0007669"/>
    <property type="project" value="UniProtKB-KW"/>
</dbReference>
<proteinExistence type="inferred from homology"/>
<feature type="domain" description="Peptidase S53" evidence="6">
    <location>
        <begin position="100"/>
        <end position="453"/>
    </location>
</feature>
<dbReference type="Pfam" id="PF00082">
    <property type="entry name" value="Peptidase_S8"/>
    <property type="match status" value="1"/>
</dbReference>
<dbReference type="InterPro" id="IPR023828">
    <property type="entry name" value="Peptidase_S8_Ser-AS"/>
</dbReference>
<dbReference type="GO" id="GO:0004252">
    <property type="term" value="F:serine-type endopeptidase activity"/>
    <property type="evidence" value="ECO:0007669"/>
    <property type="project" value="InterPro"/>
</dbReference>
<organism evidence="7 8">
    <name type="scientific">Streptomyces bauhiniae</name>
    <dbReference type="NCBI Taxonomy" id="2340725"/>
    <lineage>
        <taxon>Bacteria</taxon>
        <taxon>Bacillati</taxon>
        <taxon>Actinomycetota</taxon>
        <taxon>Actinomycetes</taxon>
        <taxon>Kitasatosporales</taxon>
        <taxon>Streptomycetaceae</taxon>
        <taxon>Streptomyces</taxon>
    </lineage>
</organism>
<accession>A0A7K3QS89</accession>
<feature type="signal peptide" evidence="5">
    <location>
        <begin position="1"/>
        <end position="34"/>
    </location>
</feature>
<evidence type="ECO:0000256" key="4">
    <source>
        <dbReference type="ARBA" id="ARBA00022825"/>
    </source>
</evidence>
<protein>
    <submittedName>
        <fullName evidence="7">S8 family serine peptidase</fullName>
    </submittedName>
</protein>
<dbReference type="AlphaFoldDB" id="A0A7K3QS89"/>
<keyword evidence="5" id="KW-0732">Signal</keyword>
<dbReference type="Gene3D" id="3.40.50.200">
    <property type="entry name" value="Peptidase S8/S53 domain"/>
    <property type="match status" value="1"/>
</dbReference>
<dbReference type="InterPro" id="IPR023827">
    <property type="entry name" value="Peptidase_S8_Asp-AS"/>
</dbReference>
<keyword evidence="2" id="KW-0645">Protease</keyword>
<dbReference type="PROSITE" id="PS00138">
    <property type="entry name" value="SUBTILASE_SER"/>
    <property type="match status" value="1"/>
</dbReference>
<dbReference type="GO" id="GO:0008240">
    <property type="term" value="F:tripeptidyl-peptidase activity"/>
    <property type="evidence" value="ECO:0007669"/>
    <property type="project" value="TreeGrafter"/>
</dbReference>
<comment type="caution">
    <text evidence="7">The sequence shown here is derived from an EMBL/GenBank/DDBJ whole genome shotgun (WGS) entry which is preliminary data.</text>
</comment>
<evidence type="ECO:0000256" key="1">
    <source>
        <dbReference type="ARBA" id="ARBA00011073"/>
    </source>
</evidence>
<dbReference type="InterPro" id="IPR050819">
    <property type="entry name" value="Tripeptidyl-peptidase_I"/>
</dbReference>
<sequence length="453" mass="45815">MERTRRKRPDHGLRAAAVTLALLIAGVAAPQAMAETSRTGATAGATADGGDPVARLRQEVRTGSLLESHGVRAVCPRCDSQVVTQTTANTTPLRTAAPAGYGPADLAKAYHIPAKSKSTATIAIIDAGVDPNLASDLATYRSSFALPPCDVASGCLTLKNYTGGRQPAPQKNGPGAALEEDVAVETSLDLDAASAACPTCRLLEISVPWQDGEDDNDVSTADFAEAVDTAVAQGASAISISYGYTADVTNTSGAILNSLRHKGIAITASTGDSGFNGGIHQSWPSNLPSVTAVGGVTLPADGPATAWWAAGSGCETRFAAATGQSAPATAACGHHRAAADVSADADPATGLAVYDTYAPSSGEPYNWTIVGGTSASAPYIAGLYARAGHLSPVQGPNSLYEAPASAFTDVTGGNNEDYHQCADYPGVKASLCNAGTGWDGPTGIGMPHGLDAF</sequence>
<evidence type="ECO:0000313" key="7">
    <source>
        <dbReference type="EMBL" id="NEB92779.1"/>
    </source>
</evidence>
<dbReference type="InterPro" id="IPR030400">
    <property type="entry name" value="Sedolisin_dom"/>
</dbReference>
<dbReference type="RefSeq" id="WP_164188586.1">
    <property type="nucleotide sequence ID" value="NZ_JAAGMR010000165.1"/>
</dbReference>
<gene>
    <name evidence="7" type="ORF">G3I21_13930</name>
</gene>
<evidence type="ECO:0000313" key="8">
    <source>
        <dbReference type="Proteomes" id="UP000470520"/>
    </source>
</evidence>
<dbReference type="InterPro" id="IPR036852">
    <property type="entry name" value="Peptidase_S8/S53_dom_sf"/>
</dbReference>
<dbReference type="PROSITE" id="PS00136">
    <property type="entry name" value="SUBTILASE_ASP"/>
    <property type="match status" value="1"/>
</dbReference>
<evidence type="ECO:0000256" key="3">
    <source>
        <dbReference type="ARBA" id="ARBA00022801"/>
    </source>
</evidence>
<comment type="similarity">
    <text evidence="1">Belongs to the peptidase S8 family.</text>
</comment>
<evidence type="ECO:0000259" key="6">
    <source>
        <dbReference type="PROSITE" id="PS51695"/>
    </source>
</evidence>
<dbReference type="PANTHER" id="PTHR14218:SF15">
    <property type="entry name" value="TRIPEPTIDYL-PEPTIDASE 1"/>
    <property type="match status" value="1"/>
</dbReference>
<evidence type="ECO:0000256" key="5">
    <source>
        <dbReference type="SAM" id="SignalP"/>
    </source>
</evidence>
<dbReference type="PROSITE" id="PS51695">
    <property type="entry name" value="SEDOLISIN"/>
    <property type="match status" value="1"/>
</dbReference>
<dbReference type="Proteomes" id="UP000470520">
    <property type="component" value="Unassembled WGS sequence"/>
</dbReference>
<name>A0A7K3QS89_9ACTN</name>
<dbReference type="PANTHER" id="PTHR14218">
    <property type="entry name" value="PROTEASE S8 TRIPEPTIDYL PEPTIDASE I CLN2"/>
    <property type="match status" value="1"/>
</dbReference>
<keyword evidence="3" id="KW-0378">Hydrolase</keyword>
<dbReference type="SUPFAM" id="SSF52743">
    <property type="entry name" value="Subtilisin-like"/>
    <property type="match status" value="1"/>
</dbReference>
<reference evidence="7 8" key="1">
    <citation type="submission" date="2020-01" db="EMBL/GenBank/DDBJ databases">
        <title>Insect and environment-associated Actinomycetes.</title>
        <authorList>
            <person name="Currrie C."/>
            <person name="Chevrette M."/>
            <person name="Carlson C."/>
            <person name="Stubbendieck R."/>
            <person name="Wendt-Pienkowski E."/>
        </authorList>
    </citation>
    <scope>NUCLEOTIDE SEQUENCE [LARGE SCALE GENOMIC DNA]</scope>
    <source>
        <strain evidence="7 8">SID7754</strain>
    </source>
</reference>
<dbReference type="EMBL" id="JAAGMR010000165">
    <property type="protein sequence ID" value="NEB92779.1"/>
    <property type="molecule type" value="Genomic_DNA"/>
</dbReference>
<evidence type="ECO:0000256" key="2">
    <source>
        <dbReference type="ARBA" id="ARBA00022670"/>
    </source>
</evidence>
<dbReference type="InterPro" id="IPR000209">
    <property type="entry name" value="Peptidase_S8/S53_dom"/>
</dbReference>
<feature type="chain" id="PRO_5029839547" evidence="5">
    <location>
        <begin position="35"/>
        <end position="453"/>
    </location>
</feature>
<keyword evidence="4" id="KW-0720">Serine protease</keyword>